<dbReference type="KEGG" id="atr:18429253"/>
<dbReference type="Proteomes" id="UP000017836">
    <property type="component" value="Unassembled WGS sequence"/>
</dbReference>
<dbReference type="PANTHER" id="PTHR11514">
    <property type="entry name" value="MYC"/>
    <property type="match status" value="1"/>
</dbReference>
<reference evidence="9" key="1">
    <citation type="journal article" date="2013" name="Science">
        <title>The Amborella genome and the evolution of flowering plants.</title>
        <authorList>
            <consortium name="Amborella Genome Project"/>
        </authorList>
    </citation>
    <scope>NUCLEOTIDE SEQUENCE [LARGE SCALE GENOMIC DNA]</scope>
</reference>
<dbReference type="GO" id="GO:0006355">
    <property type="term" value="P:regulation of DNA-templated transcription"/>
    <property type="evidence" value="ECO:0000318"/>
    <property type="project" value="GO_Central"/>
</dbReference>
<dbReference type="SMART" id="SM00353">
    <property type="entry name" value="HLH"/>
    <property type="match status" value="1"/>
</dbReference>
<dbReference type="eggNOG" id="ENOG502QUFW">
    <property type="taxonomic scope" value="Eukaryota"/>
</dbReference>
<dbReference type="EMBL" id="KI394767">
    <property type="protein sequence ID" value="ERN01172.1"/>
    <property type="molecule type" value="Genomic_DNA"/>
</dbReference>
<evidence type="ECO:0000256" key="4">
    <source>
        <dbReference type="RuleBase" id="RU369104"/>
    </source>
</evidence>
<evidence type="ECO:0000256" key="6">
    <source>
        <dbReference type="SAM" id="MobiDB-lite"/>
    </source>
</evidence>
<evidence type="ECO:0000256" key="2">
    <source>
        <dbReference type="ARBA" id="ARBA00023163"/>
    </source>
</evidence>
<dbReference type="Gene3D" id="4.10.280.10">
    <property type="entry name" value="Helix-loop-helix DNA-binding domain"/>
    <property type="match status" value="1"/>
</dbReference>
<feature type="compositionally biased region" description="Basic and acidic residues" evidence="6">
    <location>
        <begin position="459"/>
        <end position="472"/>
    </location>
</feature>
<dbReference type="Gramene" id="ERN01172">
    <property type="protein sequence ID" value="ERN01172"/>
    <property type="gene ID" value="AMTR_s00002p00225810"/>
</dbReference>
<gene>
    <name evidence="8" type="ORF">AMTR_s00002p00225810</name>
</gene>
<organism evidence="8 9">
    <name type="scientific">Amborella trichopoda</name>
    <dbReference type="NCBI Taxonomy" id="13333"/>
    <lineage>
        <taxon>Eukaryota</taxon>
        <taxon>Viridiplantae</taxon>
        <taxon>Streptophyta</taxon>
        <taxon>Embryophyta</taxon>
        <taxon>Tracheophyta</taxon>
        <taxon>Spermatophyta</taxon>
        <taxon>Magnoliopsida</taxon>
        <taxon>Amborellales</taxon>
        <taxon>Amborellaceae</taxon>
        <taxon>Amborella</taxon>
    </lineage>
</organism>
<evidence type="ECO:0000256" key="5">
    <source>
        <dbReference type="SAM" id="Coils"/>
    </source>
</evidence>
<dbReference type="Pfam" id="PF14215">
    <property type="entry name" value="bHLH-MYC_N"/>
    <property type="match status" value="1"/>
</dbReference>
<feature type="coiled-coil region" evidence="5">
    <location>
        <begin position="508"/>
        <end position="538"/>
    </location>
</feature>
<evidence type="ECO:0000259" key="7">
    <source>
        <dbReference type="PROSITE" id="PS50888"/>
    </source>
</evidence>
<keyword evidence="2 4" id="KW-0804">Transcription</keyword>
<feature type="compositionally biased region" description="Basic residues" evidence="6">
    <location>
        <begin position="449"/>
        <end position="458"/>
    </location>
</feature>
<accession>W1NU90</accession>
<feature type="region of interest" description="Disordered" evidence="6">
    <location>
        <begin position="419"/>
        <end position="472"/>
    </location>
</feature>
<feature type="region of interest" description="Disordered" evidence="6">
    <location>
        <begin position="252"/>
        <end position="299"/>
    </location>
</feature>
<name>W1NU90_AMBTC</name>
<feature type="compositionally biased region" description="Basic and acidic residues" evidence="6">
    <location>
        <begin position="420"/>
        <end position="448"/>
    </location>
</feature>
<dbReference type="HOGENOM" id="CLU_021132_0_1_1"/>
<dbReference type="AlphaFoldDB" id="W1NU90"/>
<proteinExistence type="predicted"/>
<dbReference type="Pfam" id="PF00010">
    <property type="entry name" value="HLH"/>
    <property type="match status" value="1"/>
</dbReference>
<dbReference type="SUPFAM" id="SSF47459">
    <property type="entry name" value="HLH, helix-loop-helix DNA-binding domain"/>
    <property type="match status" value="1"/>
</dbReference>
<protein>
    <recommendedName>
        <fullName evidence="4">Transcription factor</fullName>
        <shortName evidence="4">bHLH transcription factor</shortName>
    </recommendedName>
    <alternativeName>
        <fullName evidence="4">Basic helix-loop-helix protein</fullName>
    </alternativeName>
</protein>
<dbReference type="OrthoDB" id="1926382at2759"/>
<feature type="compositionally biased region" description="Polar residues" evidence="6">
    <location>
        <begin position="57"/>
        <end position="66"/>
    </location>
</feature>
<comment type="subcellular location">
    <subcellularLocation>
        <location evidence="4">Nucleus</location>
    </subcellularLocation>
</comment>
<dbReference type="InterPro" id="IPR025610">
    <property type="entry name" value="MYC/MYB_N"/>
</dbReference>
<dbReference type="OMA" id="FQTADLM"/>
<dbReference type="PROSITE" id="PS50888">
    <property type="entry name" value="BHLH"/>
    <property type="match status" value="1"/>
</dbReference>
<feature type="region of interest" description="Disordered" evidence="6">
    <location>
        <begin position="330"/>
        <end position="404"/>
    </location>
</feature>
<evidence type="ECO:0000313" key="8">
    <source>
        <dbReference type="EMBL" id="ERN01172.1"/>
    </source>
</evidence>
<dbReference type="STRING" id="13333.W1NU90"/>
<feature type="compositionally biased region" description="Low complexity" evidence="6">
    <location>
        <begin position="366"/>
        <end position="378"/>
    </location>
</feature>
<dbReference type="GO" id="GO:0000976">
    <property type="term" value="F:transcription cis-regulatory region binding"/>
    <property type="evidence" value="ECO:0000318"/>
    <property type="project" value="GO_Central"/>
</dbReference>
<feature type="compositionally biased region" description="Pro residues" evidence="6">
    <location>
        <begin position="281"/>
        <end position="294"/>
    </location>
</feature>
<keyword evidence="1 4" id="KW-0805">Transcription regulation</keyword>
<keyword evidence="9" id="KW-1185">Reference proteome</keyword>
<dbReference type="GO" id="GO:0046983">
    <property type="term" value="F:protein dimerization activity"/>
    <property type="evidence" value="ECO:0007669"/>
    <property type="project" value="InterPro"/>
</dbReference>
<feature type="domain" description="BHLH" evidence="7">
    <location>
        <begin position="462"/>
        <end position="511"/>
    </location>
</feature>
<dbReference type="InterPro" id="IPR036638">
    <property type="entry name" value="HLH_DNA-bd_sf"/>
</dbReference>
<evidence type="ECO:0000313" key="9">
    <source>
        <dbReference type="Proteomes" id="UP000017836"/>
    </source>
</evidence>
<evidence type="ECO:0000256" key="3">
    <source>
        <dbReference type="ARBA" id="ARBA00023242"/>
    </source>
</evidence>
<feature type="region of interest" description="Disordered" evidence="6">
    <location>
        <begin position="32"/>
        <end position="66"/>
    </location>
</feature>
<dbReference type="InterPro" id="IPR045084">
    <property type="entry name" value="AIB/MYC-like"/>
</dbReference>
<sequence>MAPPQPAGLWSDDNNAMLEAFMAAADLPIPSTPSTWFDPSPSNATTTHTTTSSITTQGANATSPSQDSLQHRLQSLIETAHEPWTYAIFWQPSLPSQALAWADGYYKGEPLKLARPPAPPSAEQINRKLVLRQLHSLISQTSSATNDESVDEEVTDTEWFYLVSMMQSFAGPTALPSHSFFSGAPVWLAGGGRLATCPCERARQAVAFGLQSLVCIPTSSGVVELGSTEAVPHNPELVRGAQALFTWPDPHAQHDDPSLWLTDPAPEPPEPAKTTTQTPPVTKPVPPPPPPPPVVENTSNSTVTQTAFSLNFSDFGFEGLATNNQRGALNTYEDSHRDGKVGNLQPCKPESGEILSFGGGNGGGNSMSRGGSSSGLMGRVDEKRGGRLGPTMGPTRQNGGVDEGILSFSSGVVLQSELKSGADSDHSDLEASVREVESSRIVDTAAERRPRKRGRRPANGREEPLNHVEAERQRREKLNQRFYALRAVVPNVSKMDKASLLGDAIAYINELRGKLQGLESENDELQTQVEALKKKESQLFNGSLKSQALSGDSDLKAHSTHSSANSGKYPGLEIEVKILGWEAMIRIQSNKQNHPAARFMVALKDLDLEVHYASVSVVKDLMIQQATVKMTSRIYTQDQLSAALYSKVADIGSVR</sequence>
<evidence type="ECO:0000256" key="1">
    <source>
        <dbReference type="ARBA" id="ARBA00023015"/>
    </source>
</evidence>
<keyword evidence="3 4" id="KW-0539">Nucleus</keyword>
<feature type="compositionally biased region" description="Polar residues" evidence="6">
    <location>
        <begin position="32"/>
        <end position="44"/>
    </location>
</feature>
<feature type="compositionally biased region" description="Low complexity" evidence="6">
    <location>
        <begin position="45"/>
        <end position="56"/>
    </location>
</feature>
<dbReference type="PANTHER" id="PTHR11514:SF43">
    <property type="entry name" value="TRANSCRIPTION FACTOR MYC2"/>
    <property type="match status" value="1"/>
</dbReference>
<dbReference type="GO" id="GO:0003700">
    <property type="term" value="F:DNA-binding transcription factor activity"/>
    <property type="evidence" value="ECO:0000318"/>
    <property type="project" value="GO_Central"/>
</dbReference>
<dbReference type="GO" id="GO:0005634">
    <property type="term" value="C:nucleus"/>
    <property type="evidence" value="ECO:0000318"/>
    <property type="project" value="GO_Central"/>
</dbReference>
<dbReference type="CDD" id="cd11449">
    <property type="entry name" value="bHLH_AtAIB_like"/>
    <property type="match status" value="1"/>
</dbReference>
<keyword evidence="5" id="KW-0175">Coiled coil</keyword>
<dbReference type="InterPro" id="IPR011598">
    <property type="entry name" value="bHLH_dom"/>
</dbReference>